<proteinExistence type="predicted"/>
<protein>
    <submittedName>
        <fullName evidence="1">Uncharacterized protein</fullName>
    </submittedName>
</protein>
<reference evidence="1" key="1">
    <citation type="submission" date="2021-06" db="EMBL/GenBank/DDBJ databases">
        <title>Parelaphostrongylus tenuis whole genome reference sequence.</title>
        <authorList>
            <person name="Garwood T.J."/>
            <person name="Larsen P.A."/>
            <person name="Fountain-Jones N.M."/>
            <person name="Garbe J.R."/>
            <person name="Macchietto M.G."/>
            <person name="Kania S.A."/>
            <person name="Gerhold R.W."/>
            <person name="Richards J.E."/>
            <person name="Wolf T.M."/>
        </authorList>
    </citation>
    <scope>NUCLEOTIDE SEQUENCE</scope>
    <source>
        <strain evidence="1">MNPRO001-30</strain>
        <tissue evidence="1">Meninges</tissue>
    </source>
</reference>
<organism evidence="1 2">
    <name type="scientific">Parelaphostrongylus tenuis</name>
    <name type="common">Meningeal worm</name>
    <dbReference type="NCBI Taxonomy" id="148309"/>
    <lineage>
        <taxon>Eukaryota</taxon>
        <taxon>Metazoa</taxon>
        <taxon>Ecdysozoa</taxon>
        <taxon>Nematoda</taxon>
        <taxon>Chromadorea</taxon>
        <taxon>Rhabditida</taxon>
        <taxon>Rhabditina</taxon>
        <taxon>Rhabditomorpha</taxon>
        <taxon>Strongyloidea</taxon>
        <taxon>Metastrongylidae</taxon>
        <taxon>Parelaphostrongylus</taxon>
    </lineage>
</organism>
<name>A0AAD5QC38_PARTN</name>
<dbReference type="Proteomes" id="UP001196413">
    <property type="component" value="Unassembled WGS sequence"/>
</dbReference>
<sequence length="193" mass="21102">MTRTFNVTGFTIPVAIVYSAAPDVQVRVPGIASSEAGAEGFVERLVMQTVFDILERQARSALLPDGVISTILDQLNAQIRCTPMNCQKVVNADNMNTKMKEQYCIIVGNTMTGFCDVMVANRKCLTTVMDMVTVTRFPDVHLTFSGTLLTSNIIMANWSRTMWQNAVNRALRILASGPFGSHFFSAIAIVGGN</sequence>
<comment type="caution">
    <text evidence="1">The sequence shown here is derived from an EMBL/GenBank/DDBJ whole genome shotgun (WGS) entry which is preliminary data.</text>
</comment>
<evidence type="ECO:0000313" key="2">
    <source>
        <dbReference type="Proteomes" id="UP001196413"/>
    </source>
</evidence>
<dbReference type="AlphaFoldDB" id="A0AAD5QC38"/>
<accession>A0AAD5QC38</accession>
<gene>
    <name evidence="1" type="ORF">KIN20_001234</name>
</gene>
<dbReference type="EMBL" id="JAHQIW010000175">
    <property type="protein sequence ID" value="KAJ1346453.1"/>
    <property type="molecule type" value="Genomic_DNA"/>
</dbReference>
<keyword evidence="2" id="KW-1185">Reference proteome</keyword>
<evidence type="ECO:0000313" key="1">
    <source>
        <dbReference type="EMBL" id="KAJ1346453.1"/>
    </source>
</evidence>